<evidence type="ECO:0000313" key="7">
    <source>
        <dbReference type="Proteomes" id="UP000807306"/>
    </source>
</evidence>
<dbReference type="Pfam" id="PF20147">
    <property type="entry name" value="Crinkler"/>
    <property type="match status" value="1"/>
</dbReference>
<evidence type="ECO:0000256" key="1">
    <source>
        <dbReference type="ARBA" id="ARBA00004340"/>
    </source>
</evidence>
<dbReference type="Proteomes" id="UP000807306">
    <property type="component" value="Unassembled WGS sequence"/>
</dbReference>
<evidence type="ECO:0000256" key="3">
    <source>
        <dbReference type="ARBA" id="ARBA00022525"/>
    </source>
</evidence>
<evidence type="ECO:0000256" key="4">
    <source>
        <dbReference type="SAM" id="MobiDB-lite"/>
    </source>
</evidence>
<reference evidence="6" key="1">
    <citation type="submission" date="2020-11" db="EMBL/GenBank/DDBJ databases">
        <authorList>
            <consortium name="DOE Joint Genome Institute"/>
            <person name="Ahrendt S."/>
            <person name="Riley R."/>
            <person name="Andreopoulos W."/>
            <person name="Labutti K."/>
            <person name="Pangilinan J."/>
            <person name="Ruiz-Duenas F.J."/>
            <person name="Barrasa J.M."/>
            <person name="Sanchez-Garcia M."/>
            <person name="Camarero S."/>
            <person name="Miyauchi S."/>
            <person name="Serrano A."/>
            <person name="Linde D."/>
            <person name="Babiker R."/>
            <person name="Drula E."/>
            <person name="Ayuso-Fernandez I."/>
            <person name="Pacheco R."/>
            <person name="Padilla G."/>
            <person name="Ferreira P."/>
            <person name="Barriuso J."/>
            <person name="Kellner H."/>
            <person name="Castanera R."/>
            <person name="Alfaro M."/>
            <person name="Ramirez L."/>
            <person name="Pisabarro A.G."/>
            <person name="Kuo A."/>
            <person name="Tritt A."/>
            <person name="Lipzen A."/>
            <person name="He G."/>
            <person name="Yan M."/>
            <person name="Ng V."/>
            <person name="Cullen D."/>
            <person name="Martin F."/>
            <person name="Rosso M.-N."/>
            <person name="Henrissat B."/>
            <person name="Hibbett D."/>
            <person name="Martinez A.T."/>
            <person name="Grigoriev I.V."/>
        </authorList>
    </citation>
    <scope>NUCLEOTIDE SEQUENCE</scope>
    <source>
        <strain evidence="6">CBS 506.95</strain>
    </source>
</reference>
<accession>A0A9P6EF59</accession>
<name>A0A9P6EF59_9AGAR</name>
<keyword evidence="3" id="KW-0964">Secreted</keyword>
<evidence type="ECO:0000259" key="5">
    <source>
        <dbReference type="Pfam" id="PF20147"/>
    </source>
</evidence>
<dbReference type="GO" id="GO:0005576">
    <property type="term" value="C:extracellular region"/>
    <property type="evidence" value="ECO:0007669"/>
    <property type="project" value="UniProtKB-SubCell"/>
</dbReference>
<evidence type="ECO:0000313" key="6">
    <source>
        <dbReference type="EMBL" id="KAF9527619.1"/>
    </source>
</evidence>
<sequence length="147" mass="16262">MDTYTIFCAIQHEWTPFPVDIKNDSTVGHLKDAIKAKNTARFGSIDAHTLTLYRVDVDVGGSTAKERQAALAQMILTESLDPLKKLYKLYSSQPPDDTIHILVQPPAPEESQALERPAKKQKLGDGTQNIAHNKWGENIHSGSKQGI</sequence>
<evidence type="ECO:0000256" key="2">
    <source>
        <dbReference type="ARBA" id="ARBA00004613"/>
    </source>
</evidence>
<dbReference type="GO" id="GO:0043657">
    <property type="term" value="C:host cell"/>
    <property type="evidence" value="ECO:0007669"/>
    <property type="project" value="UniProtKB-SubCell"/>
</dbReference>
<comment type="caution">
    <text evidence="6">The sequence shown here is derived from an EMBL/GenBank/DDBJ whole genome shotgun (WGS) entry which is preliminary data.</text>
</comment>
<keyword evidence="7" id="KW-1185">Reference proteome</keyword>
<organism evidence="6 7">
    <name type="scientific">Crepidotus variabilis</name>
    <dbReference type="NCBI Taxonomy" id="179855"/>
    <lineage>
        <taxon>Eukaryota</taxon>
        <taxon>Fungi</taxon>
        <taxon>Dikarya</taxon>
        <taxon>Basidiomycota</taxon>
        <taxon>Agaricomycotina</taxon>
        <taxon>Agaricomycetes</taxon>
        <taxon>Agaricomycetidae</taxon>
        <taxon>Agaricales</taxon>
        <taxon>Agaricineae</taxon>
        <taxon>Crepidotaceae</taxon>
        <taxon>Crepidotus</taxon>
    </lineage>
</organism>
<dbReference type="AlphaFoldDB" id="A0A9P6EF59"/>
<dbReference type="InterPro" id="IPR045379">
    <property type="entry name" value="Crinkler_N"/>
</dbReference>
<comment type="subcellular location">
    <subcellularLocation>
        <location evidence="1">Host cell</location>
    </subcellularLocation>
    <subcellularLocation>
        <location evidence="2">Secreted</location>
    </subcellularLocation>
</comment>
<feature type="domain" description="Crinkler effector protein N-terminal" evidence="5">
    <location>
        <begin position="5"/>
        <end position="104"/>
    </location>
</feature>
<dbReference type="EMBL" id="MU157859">
    <property type="protein sequence ID" value="KAF9527619.1"/>
    <property type="molecule type" value="Genomic_DNA"/>
</dbReference>
<gene>
    <name evidence="6" type="ORF">CPB83DRAFT_855728</name>
</gene>
<feature type="region of interest" description="Disordered" evidence="4">
    <location>
        <begin position="105"/>
        <end position="147"/>
    </location>
</feature>
<proteinExistence type="predicted"/>
<protein>
    <recommendedName>
        <fullName evidence="5">Crinkler effector protein N-terminal domain-containing protein</fullName>
    </recommendedName>
</protein>
<dbReference type="OrthoDB" id="2882874at2759"/>